<dbReference type="EMBL" id="AP023326">
    <property type="protein sequence ID" value="BCI68245.1"/>
    <property type="molecule type" value="Genomic_DNA"/>
</dbReference>
<dbReference type="GO" id="GO:0070006">
    <property type="term" value="F:metalloaminopeptidase activity"/>
    <property type="evidence" value="ECO:0007669"/>
    <property type="project" value="InterPro"/>
</dbReference>
<dbReference type="PANTHER" id="PTHR43763:SF6">
    <property type="entry name" value="XAA-PRO AMINOPEPTIDASE 1"/>
    <property type="match status" value="1"/>
</dbReference>
<dbReference type="InterPro" id="IPR000994">
    <property type="entry name" value="Pept_M24"/>
</dbReference>
<reference evidence="7 8" key="1">
    <citation type="submission" date="2020-07" db="EMBL/GenBank/DDBJ databases">
        <title>Complete Genome Sequence of an acetic acid bacterium, Acetobacter aceti JCM20276.</title>
        <authorList>
            <person name="Hirose Y."/>
            <person name="Mihara H."/>
        </authorList>
    </citation>
    <scope>NUCLEOTIDE SEQUENCE [LARGE SCALE GENOMIC DNA]</scope>
    <source>
        <strain evidence="7 8">JCM20276</strain>
    </source>
</reference>
<evidence type="ECO:0000313" key="8">
    <source>
        <dbReference type="Proteomes" id="UP000515220"/>
    </source>
</evidence>
<evidence type="ECO:0000256" key="2">
    <source>
        <dbReference type="ARBA" id="ARBA00022723"/>
    </source>
</evidence>
<evidence type="ECO:0000256" key="3">
    <source>
        <dbReference type="ARBA" id="ARBA00022801"/>
    </source>
</evidence>
<dbReference type="GO" id="GO:0046872">
    <property type="term" value="F:metal ion binding"/>
    <property type="evidence" value="ECO:0007669"/>
    <property type="project" value="UniProtKB-KW"/>
</dbReference>
<evidence type="ECO:0000313" key="7">
    <source>
        <dbReference type="EMBL" id="BCI68245.1"/>
    </source>
</evidence>
<feature type="domain" description="Peptidase M24" evidence="4">
    <location>
        <begin position="315"/>
        <end position="524"/>
    </location>
</feature>
<keyword evidence="7" id="KW-0031">Aminopeptidase</keyword>
<evidence type="ECO:0000259" key="5">
    <source>
        <dbReference type="Pfam" id="PF01321"/>
    </source>
</evidence>
<dbReference type="InterPro" id="IPR033740">
    <property type="entry name" value="Pept_M24B"/>
</dbReference>
<dbReference type="CDD" id="cd01085">
    <property type="entry name" value="APP"/>
    <property type="match status" value="1"/>
</dbReference>
<keyword evidence="7" id="KW-0645">Protease</keyword>
<organism evidence="7 8">
    <name type="scientific">Acetobacter aceti</name>
    <dbReference type="NCBI Taxonomy" id="435"/>
    <lineage>
        <taxon>Bacteria</taxon>
        <taxon>Pseudomonadati</taxon>
        <taxon>Pseudomonadota</taxon>
        <taxon>Alphaproteobacteria</taxon>
        <taxon>Acetobacterales</taxon>
        <taxon>Acetobacteraceae</taxon>
        <taxon>Acetobacter</taxon>
        <taxon>Acetobacter subgen. Acetobacter</taxon>
    </lineage>
</organism>
<feature type="domain" description="Peptidase M24 C-terminal" evidence="6">
    <location>
        <begin position="537"/>
        <end position="597"/>
    </location>
</feature>
<dbReference type="Pfam" id="PF01321">
    <property type="entry name" value="Creatinase_N"/>
    <property type="match status" value="1"/>
</dbReference>
<dbReference type="Pfam" id="PF16189">
    <property type="entry name" value="Creatinase_N_2"/>
    <property type="match status" value="1"/>
</dbReference>
<dbReference type="Gene3D" id="3.40.350.10">
    <property type="entry name" value="Creatinase/prolidase N-terminal domain"/>
    <property type="match status" value="2"/>
</dbReference>
<evidence type="ECO:0000259" key="4">
    <source>
        <dbReference type="Pfam" id="PF00557"/>
    </source>
</evidence>
<dbReference type="InterPro" id="IPR000587">
    <property type="entry name" value="Creatinase_N"/>
</dbReference>
<dbReference type="Pfam" id="PF00557">
    <property type="entry name" value="Peptidase_M24"/>
    <property type="match status" value="1"/>
</dbReference>
<sequence length="600" mass="65334">MTETTISSASGKMSDRLQALRILLKENGLDGLIIPRSDEYLGEYVPACAERLAWISGFTGSAGLAVVLSDKAAVFSDGRYITQMDDQVDGALWERHHITEAPPHSWLAKNVEAKARIGYDPRIISRSALETLRSDSITFVPTAFNLIDAIWTDRPAPPSAPAEVHPLEFAGQGSAEKRHALGAQLVTNGWQTALIADCTSIAWLLNIRGTDVPHTPVVLCFAVLHSNGLVDLFVDEAKITPEVHNWLGDDVSILPPEHLEESLRALKGQTVAVDPSATPVWFSQTLEDAGATVVEAADPCALPRARKNAVEQQGARAAHLRDAVAICRFLHWLDTHAAGSTEMELVERLRAFRAEAPEYRDDSFDTISGVGPNGAIIHYRVTPETSRLLGANTVYLVDSGAQYPDGTTDITRTVWTGPTQPPVEIREAFSRVLKGNLLLGRTRFPVGTTGSALDVVARYALWQGGLDFDHGTGHGVGSYLSVHEGPQRISKQPNRIALEDGMIVSNEPGYYRPGAFGIRLETLEMVRSSDVGQDGRNFLEFETLTLAPFDHRLVDPAVMGPEALDFLDSYHARVLAEVGPLLSGEAKSWLVHACSPIKRK</sequence>
<evidence type="ECO:0000259" key="6">
    <source>
        <dbReference type="Pfam" id="PF16188"/>
    </source>
</evidence>
<dbReference type="SUPFAM" id="SSF53092">
    <property type="entry name" value="Creatinase/prolidase N-terminal domain"/>
    <property type="match status" value="1"/>
</dbReference>
<dbReference type="AlphaFoldDB" id="A0A6S6PNL6"/>
<dbReference type="FunFam" id="3.90.230.10:FF:000009">
    <property type="entry name" value="xaa-Pro aminopeptidase 2"/>
    <property type="match status" value="1"/>
</dbReference>
<dbReference type="Proteomes" id="UP000515220">
    <property type="component" value="Chromosome"/>
</dbReference>
<comment type="similarity">
    <text evidence="1">Belongs to the peptidase M24B family.</text>
</comment>
<gene>
    <name evidence="7" type="ORF">AAJCM20276_28690</name>
</gene>
<dbReference type="InterPro" id="IPR036005">
    <property type="entry name" value="Creatinase/aminopeptidase-like"/>
</dbReference>
<name>A0A6S6PNL6_ACEAC</name>
<evidence type="ECO:0000256" key="1">
    <source>
        <dbReference type="ARBA" id="ARBA00008766"/>
    </source>
</evidence>
<dbReference type="Pfam" id="PF16188">
    <property type="entry name" value="Peptidase_M24_C"/>
    <property type="match status" value="1"/>
</dbReference>
<accession>A0A6S6PNL6</accession>
<dbReference type="InterPro" id="IPR029149">
    <property type="entry name" value="Creatin/AminoP/Spt16_N"/>
</dbReference>
<proteinExistence type="inferred from homology"/>
<dbReference type="InterPro" id="IPR032416">
    <property type="entry name" value="Peptidase_M24_C"/>
</dbReference>
<keyword evidence="2" id="KW-0479">Metal-binding</keyword>
<keyword evidence="3" id="KW-0378">Hydrolase</keyword>
<dbReference type="SUPFAM" id="SSF55920">
    <property type="entry name" value="Creatinase/aminopeptidase"/>
    <property type="match status" value="1"/>
</dbReference>
<feature type="domain" description="Creatinase N-terminal" evidence="5">
    <location>
        <begin position="16"/>
        <end position="134"/>
    </location>
</feature>
<dbReference type="InterPro" id="IPR050422">
    <property type="entry name" value="X-Pro_aminopeptidase_P"/>
</dbReference>
<protein>
    <submittedName>
        <fullName evidence="7">Xaa-Pro aminopeptidase</fullName>
    </submittedName>
</protein>
<dbReference type="Gene3D" id="3.90.230.10">
    <property type="entry name" value="Creatinase/methionine aminopeptidase superfamily"/>
    <property type="match status" value="1"/>
</dbReference>
<dbReference type="GO" id="GO:0005737">
    <property type="term" value="C:cytoplasm"/>
    <property type="evidence" value="ECO:0007669"/>
    <property type="project" value="UniProtKB-ARBA"/>
</dbReference>
<dbReference type="PANTHER" id="PTHR43763">
    <property type="entry name" value="XAA-PRO AMINOPEPTIDASE 1"/>
    <property type="match status" value="1"/>
</dbReference>